<dbReference type="Pfam" id="PF01261">
    <property type="entry name" value="AP_endonuc_2"/>
    <property type="match status" value="1"/>
</dbReference>
<dbReference type="PANTHER" id="PTHR12110">
    <property type="entry name" value="HYDROXYPYRUVATE ISOMERASE"/>
    <property type="match status" value="1"/>
</dbReference>
<evidence type="ECO:0000259" key="1">
    <source>
        <dbReference type="Pfam" id="PF01261"/>
    </source>
</evidence>
<feature type="domain" description="Xylose isomerase-like TIM barrel" evidence="1">
    <location>
        <begin position="21"/>
        <end position="216"/>
    </location>
</feature>
<protein>
    <submittedName>
        <fullName evidence="2">Sugar phosphate isomerase/epimerase</fullName>
    </submittedName>
</protein>
<gene>
    <name evidence="2" type="ORF">BCF33_1929</name>
</gene>
<dbReference type="Gene3D" id="3.20.20.150">
    <property type="entry name" value="Divalent-metal-dependent TIM barrel enzymes"/>
    <property type="match status" value="1"/>
</dbReference>
<organism evidence="2 3">
    <name type="scientific">Hasllibacter halocynthiae</name>
    <dbReference type="NCBI Taxonomy" id="595589"/>
    <lineage>
        <taxon>Bacteria</taxon>
        <taxon>Pseudomonadati</taxon>
        <taxon>Pseudomonadota</taxon>
        <taxon>Alphaproteobacteria</taxon>
        <taxon>Rhodobacterales</taxon>
        <taxon>Roseobacteraceae</taxon>
        <taxon>Hasllibacter</taxon>
    </lineage>
</organism>
<dbReference type="SUPFAM" id="SSF51658">
    <property type="entry name" value="Xylose isomerase-like"/>
    <property type="match status" value="1"/>
</dbReference>
<dbReference type="PANTHER" id="PTHR12110:SF41">
    <property type="entry name" value="INOSOSE DEHYDRATASE"/>
    <property type="match status" value="1"/>
</dbReference>
<comment type="caution">
    <text evidence="2">The sequence shown here is derived from an EMBL/GenBank/DDBJ whole genome shotgun (WGS) entry which is preliminary data.</text>
</comment>
<dbReference type="InterPro" id="IPR050312">
    <property type="entry name" value="IolE/XylAMocC-like"/>
</dbReference>
<evidence type="ECO:0000313" key="2">
    <source>
        <dbReference type="EMBL" id="PRY93063.1"/>
    </source>
</evidence>
<dbReference type="GO" id="GO:0016853">
    <property type="term" value="F:isomerase activity"/>
    <property type="evidence" value="ECO:0007669"/>
    <property type="project" value="UniProtKB-KW"/>
</dbReference>
<proteinExistence type="predicted"/>
<keyword evidence="2" id="KW-0413">Isomerase</keyword>
<dbReference type="Proteomes" id="UP000238801">
    <property type="component" value="Unassembled WGS sequence"/>
</dbReference>
<reference evidence="2 3" key="1">
    <citation type="submission" date="2018-03" db="EMBL/GenBank/DDBJ databases">
        <title>Genomic Encyclopedia of Archaeal and Bacterial Type Strains, Phase II (KMG-II): from individual species to whole genera.</title>
        <authorList>
            <person name="Goeker M."/>
        </authorList>
    </citation>
    <scope>NUCLEOTIDE SEQUENCE [LARGE SCALE GENOMIC DNA]</scope>
    <source>
        <strain evidence="2 3">DSM 29318</strain>
    </source>
</reference>
<dbReference type="InterPro" id="IPR013022">
    <property type="entry name" value="Xyl_isomerase-like_TIM-brl"/>
</dbReference>
<keyword evidence="3" id="KW-1185">Reference proteome</keyword>
<dbReference type="EMBL" id="PVTT01000002">
    <property type="protein sequence ID" value="PRY93063.1"/>
    <property type="molecule type" value="Genomic_DNA"/>
</dbReference>
<evidence type="ECO:0000313" key="3">
    <source>
        <dbReference type="Proteomes" id="UP000238801"/>
    </source>
</evidence>
<dbReference type="AlphaFoldDB" id="A0A2T0X283"/>
<accession>A0A2T0X283</accession>
<dbReference type="InterPro" id="IPR036237">
    <property type="entry name" value="Xyl_isomerase-like_sf"/>
</dbReference>
<sequence>MIGYQLYSSRRWPLEDTLAMLRGHGFSWVEGWADLYRTPADARRLSRALEGAGLRMRTAHLPLDLVEGDPPAALDIVRALRLEAAFVPFVAERPADAEGWRALAARVARAGGALDGAGVPYGWHNHDFEFAILPDGTRPIDHIVAAGVPLELDIAWIARAGADPLEAIARHGHAVRAVHFKDLARVGGGEGEGGWADPGAGTLDWPAIAAALAPHAPASWIAEHDDPSDHDRFAGAAFKAARRIEGIPG</sequence>
<name>A0A2T0X283_9RHOB</name>